<dbReference type="InterPro" id="IPR001680">
    <property type="entry name" value="WD40_rpt"/>
</dbReference>
<dbReference type="SMART" id="SM00320">
    <property type="entry name" value="WD40"/>
    <property type="match status" value="5"/>
</dbReference>
<dbReference type="GO" id="GO:0005868">
    <property type="term" value="C:cytoplasmic dynein complex"/>
    <property type="evidence" value="ECO:0007669"/>
    <property type="project" value="TreeGrafter"/>
</dbReference>
<keyword evidence="3" id="KW-0853">WD repeat</keyword>
<dbReference type="AlphaFoldDB" id="A0AAW1Q757"/>
<keyword evidence="4" id="KW-0677">Repeat</keyword>
<comment type="subcellular location">
    <subcellularLocation>
        <location evidence="1">Cytoplasm</location>
    </subcellularLocation>
</comment>
<keyword evidence="6" id="KW-1185">Reference proteome</keyword>
<keyword evidence="2" id="KW-0963">Cytoplasm</keyword>
<proteinExistence type="predicted"/>
<dbReference type="Proteomes" id="UP001489004">
    <property type="component" value="Unassembled WGS sequence"/>
</dbReference>
<dbReference type="InterPro" id="IPR050687">
    <property type="entry name" value="Dynein_IC"/>
</dbReference>
<evidence type="ECO:0000313" key="5">
    <source>
        <dbReference type="EMBL" id="KAK9816533.1"/>
    </source>
</evidence>
<dbReference type="GO" id="GO:0045504">
    <property type="term" value="F:dynein heavy chain binding"/>
    <property type="evidence" value="ECO:0007669"/>
    <property type="project" value="TreeGrafter"/>
</dbReference>
<dbReference type="Gene3D" id="2.130.10.10">
    <property type="entry name" value="YVTN repeat-like/Quinoprotein amine dehydrogenase"/>
    <property type="match status" value="2"/>
</dbReference>
<name>A0AAW1Q757_9CHLO</name>
<evidence type="ECO:0000256" key="3">
    <source>
        <dbReference type="ARBA" id="ARBA00022574"/>
    </source>
</evidence>
<dbReference type="EMBL" id="JALJOR010000005">
    <property type="protein sequence ID" value="KAK9816533.1"/>
    <property type="molecule type" value="Genomic_DNA"/>
</dbReference>
<dbReference type="SUPFAM" id="SSF50978">
    <property type="entry name" value="WD40 repeat-like"/>
    <property type="match status" value="1"/>
</dbReference>
<evidence type="ECO:0000256" key="4">
    <source>
        <dbReference type="ARBA" id="ARBA00022737"/>
    </source>
</evidence>
<dbReference type="PANTHER" id="PTHR12442">
    <property type="entry name" value="DYNEIN INTERMEDIATE CHAIN"/>
    <property type="match status" value="1"/>
</dbReference>
<dbReference type="GO" id="GO:0042073">
    <property type="term" value="P:intraciliary transport"/>
    <property type="evidence" value="ECO:0007669"/>
    <property type="project" value="TreeGrafter"/>
</dbReference>
<dbReference type="PANTHER" id="PTHR12442:SF26">
    <property type="entry name" value="CYTOPLASMIC DYNEIN 2 INTERMEDIATE CHAIN 2"/>
    <property type="match status" value="1"/>
</dbReference>
<dbReference type="GO" id="GO:0045503">
    <property type="term" value="F:dynein light chain binding"/>
    <property type="evidence" value="ECO:0007669"/>
    <property type="project" value="TreeGrafter"/>
</dbReference>
<gene>
    <name evidence="5" type="ORF">WJX72_001622</name>
</gene>
<accession>A0AAW1Q757</accession>
<dbReference type="InterPro" id="IPR015943">
    <property type="entry name" value="WD40/YVTN_repeat-like_dom_sf"/>
</dbReference>
<evidence type="ECO:0000313" key="6">
    <source>
        <dbReference type="Proteomes" id="UP001489004"/>
    </source>
</evidence>
<evidence type="ECO:0000256" key="2">
    <source>
        <dbReference type="ARBA" id="ARBA00022490"/>
    </source>
</evidence>
<organism evidence="5 6">
    <name type="scientific">[Myrmecia] bisecta</name>
    <dbReference type="NCBI Taxonomy" id="41462"/>
    <lineage>
        <taxon>Eukaryota</taxon>
        <taxon>Viridiplantae</taxon>
        <taxon>Chlorophyta</taxon>
        <taxon>core chlorophytes</taxon>
        <taxon>Trebouxiophyceae</taxon>
        <taxon>Trebouxiales</taxon>
        <taxon>Trebouxiaceae</taxon>
        <taxon>Myrmecia</taxon>
    </lineage>
</organism>
<comment type="caution">
    <text evidence="5">The sequence shown here is derived from an EMBL/GenBank/DDBJ whole genome shotgun (WGS) entry which is preliminary data.</text>
</comment>
<dbReference type="InterPro" id="IPR036322">
    <property type="entry name" value="WD40_repeat_dom_sf"/>
</dbReference>
<sequence>MAVVLANSATVQIDIRAQPYRSSTCSDAATDALPLTSADAAVQAGVYSSSAVQTEERGKTYLQAAKGGTDWQHLAAFLNRVVPQLEACLDENLISTAFAARELGDDGAAVPAECAYVLQPLLQPFANSAIQQSPLCCTSVSWNATGNTLAASLGRFDIEGWCSQPGALCMWHLNSTDAQPAQPSLRLDTDSCLQCCAFHPHHPGLIAGGTFNGELLVWDLGREGDALLGKSGLSDASHQEPITQVAWQHSTQLAARHVGQTEAYQLVTLGADGRILIWLWQRPETPVFGYQLVYRRLESHMATQWGGVSLAFPDQQHQASSMCVVGTEGGAVLNCVLDYTDAAAKEFAEAVAAQQALSWPSPVRSDYAAHIGPVHGVHCCAGQPSLFLSSGADGQLRLFSVLRRKPVAEFAPSKMPLFSAQWSPARPLVFAVGAGDGRVYLYDLLQSTMQPADIIDVCGKAASVRVLAFNVRQPDLLATSDGAHVKVWRLGSRYSTLHGPEERLAKQLADLGEGNIHQLLQS</sequence>
<reference evidence="5 6" key="1">
    <citation type="journal article" date="2024" name="Nat. Commun.">
        <title>Phylogenomics reveals the evolutionary origins of lichenization in chlorophyte algae.</title>
        <authorList>
            <person name="Puginier C."/>
            <person name="Libourel C."/>
            <person name="Otte J."/>
            <person name="Skaloud P."/>
            <person name="Haon M."/>
            <person name="Grisel S."/>
            <person name="Petersen M."/>
            <person name="Berrin J.G."/>
            <person name="Delaux P.M."/>
            <person name="Dal Grande F."/>
            <person name="Keller J."/>
        </authorList>
    </citation>
    <scope>NUCLEOTIDE SEQUENCE [LARGE SCALE GENOMIC DNA]</scope>
    <source>
        <strain evidence="5 6">SAG 2043</strain>
    </source>
</reference>
<evidence type="ECO:0000256" key="1">
    <source>
        <dbReference type="ARBA" id="ARBA00004496"/>
    </source>
</evidence>
<protein>
    <submittedName>
        <fullName evidence="5">Uncharacterized protein</fullName>
    </submittedName>
</protein>
<dbReference type="GO" id="GO:0097014">
    <property type="term" value="C:ciliary plasm"/>
    <property type="evidence" value="ECO:0007669"/>
    <property type="project" value="TreeGrafter"/>
</dbReference>